<dbReference type="Proteomes" id="UP000048926">
    <property type="component" value="Unassembled WGS sequence"/>
</dbReference>
<sequence length="212" mass="23984">MKQPGSMPGLEELGRVRLSENFFMRDFLYSEISNFFGIPNIPHYPEVAVQAGTQLCEQLLEPLRSAFGHVAIRSAYRSAEVNAYGNKHGHNCASNEANFADHIWDYRDANGCLGATACVVLPWFSDRYQDEGDWQRLAWWIHDHLPYNSLCFFPKLWAVNVNWREHPERRIDSYAAPKGVLTKPGMANHGGLHSEFYEGLPAAPKGISGECQ</sequence>
<organism evidence="1 2">
    <name type="scientific">Roseibium aggregatum</name>
    <dbReference type="NCBI Taxonomy" id="187304"/>
    <lineage>
        <taxon>Bacteria</taxon>
        <taxon>Pseudomonadati</taxon>
        <taxon>Pseudomonadota</taxon>
        <taxon>Alphaproteobacteria</taxon>
        <taxon>Hyphomicrobiales</taxon>
        <taxon>Stappiaceae</taxon>
        <taxon>Roseibium</taxon>
    </lineage>
</organism>
<name>A0A0M6Y5X9_9HYPH</name>
<dbReference type="InterPro" id="IPR009045">
    <property type="entry name" value="Zn_M74/Hedgehog-like"/>
</dbReference>
<protein>
    <recommendedName>
        <fullName evidence="3">Peptidase M15</fullName>
    </recommendedName>
</protein>
<dbReference type="RefSeq" id="WP_055657609.1">
    <property type="nucleotide sequence ID" value="NZ_CXST01000002.1"/>
</dbReference>
<dbReference type="EMBL" id="CXST01000002">
    <property type="protein sequence ID" value="CTQ44789.1"/>
    <property type="molecule type" value="Genomic_DNA"/>
</dbReference>
<proteinExistence type="predicted"/>
<accession>A0A0M6Y5X9</accession>
<evidence type="ECO:0000313" key="2">
    <source>
        <dbReference type="Proteomes" id="UP000048926"/>
    </source>
</evidence>
<keyword evidence="2" id="KW-1185">Reference proteome</keyword>
<reference evidence="2" key="1">
    <citation type="submission" date="2015-07" db="EMBL/GenBank/DDBJ databases">
        <authorList>
            <person name="Rodrigo-Torres Lidia"/>
            <person name="Arahal R.David."/>
        </authorList>
    </citation>
    <scope>NUCLEOTIDE SEQUENCE [LARGE SCALE GENOMIC DNA]</scope>
    <source>
        <strain evidence="2">CECT 4801</strain>
    </source>
</reference>
<evidence type="ECO:0008006" key="3">
    <source>
        <dbReference type="Google" id="ProtNLM"/>
    </source>
</evidence>
<dbReference type="AlphaFoldDB" id="A0A0M6Y5X9"/>
<evidence type="ECO:0000313" key="1">
    <source>
        <dbReference type="EMBL" id="CTQ44789.1"/>
    </source>
</evidence>
<gene>
    <name evidence="1" type="ORF">LAL4801_03236</name>
</gene>
<dbReference type="SUPFAM" id="SSF55166">
    <property type="entry name" value="Hedgehog/DD-peptidase"/>
    <property type="match status" value="1"/>
</dbReference>
<dbReference type="OrthoDB" id="7171572at2"/>